<dbReference type="EMBL" id="BDCO01000002">
    <property type="protein sequence ID" value="GAT32878.1"/>
    <property type="molecule type" value="Genomic_DNA"/>
</dbReference>
<dbReference type="STRING" id="690879.TSACC_21280"/>
<dbReference type="NCBIfam" id="TIGR02532">
    <property type="entry name" value="IV_pilin_GFxxxE"/>
    <property type="match status" value="1"/>
</dbReference>
<reference evidence="3" key="1">
    <citation type="journal article" date="2017" name="Genome Announc.">
        <title>Draft Genome Sequence of Terrimicrobium sacchariphilum NM-5T, a Facultative Anaerobic Soil Bacterium of the Class Spartobacteria.</title>
        <authorList>
            <person name="Qiu Y.L."/>
            <person name="Tourlousse D.M."/>
            <person name="Matsuura N."/>
            <person name="Ohashi A."/>
            <person name="Sekiguchi Y."/>
        </authorList>
    </citation>
    <scope>NUCLEOTIDE SEQUENCE [LARGE SCALE GENOMIC DNA]</scope>
    <source>
        <strain evidence="3">NM-5</strain>
    </source>
</reference>
<dbReference type="RefSeq" id="WP_075078681.1">
    <property type="nucleotide sequence ID" value="NZ_BDCO01000002.1"/>
</dbReference>
<keyword evidence="1" id="KW-1133">Transmembrane helix</keyword>
<protein>
    <submittedName>
        <fullName evidence="2">Prepilin-type N-terminal cleavage/methylation domain-containing protein</fullName>
    </submittedName>
</protein>
<accession>A0A146G829</accession>
<dbReference type="Pfam" id="PF07963">
    <property type="entry name" value="N_methyl"/>
    <property type="match status" value="1"/>
</dbReference>
<dbReference type="AlphaFoldDB" id="A0A146G829"/>
<feature type="transmembrane region" description="Helical" evidence="1">
    <location>
        <begin position="21"/>
        <end position="39"/>
    </location>
</feature>
<name>A0A146G829_TERSA</name>
<sequence>MNRFPTTSTTSKRAAFTLIELLTVMAIVAILAGASLPAISSLSRSNNLNGSLSELAGLLSQARQYAVAQRTYVWVAMRENNDDPREPSIDVALLASKTGMQPSSPWAAQGTVPSDTISLLIRPKTLKQVRLEEAGTFTRQNISDLPAQPLIGSDNSPADGSVTFSVRLPGTSSNVSFDRVIQFLPDGEARVADSPIDIIEMGVRSMRGSVADQNNIAVLRINGLTGQTRVYRP</sequence>
<organism evidence="2 3">
    <name type="scientific">Terrimicrobium sacchariphilum</name>
    <dbReference type="NCBI Taxonomy" id="690879"/>
    <lineage>
        <taxon>Bacteria</taxon>
        <taxon>Pseudomonadati</taxon>
        <taxon>Verrucomicrobiota</taxon>
        <taxon>Terrimicrobiia</taxon>
        <taxon>Terrimicrobiales</taxon>
        <taxon>Terrimicrobiaceae</taxon>
        <taxon>Terrimicrobium</taxon>
    </lineage>
</organism>
<keyword evidence="1" id="KW-0472">Membrane</keyword>
<evidence type="ECO:0000256" key="1">
    <source>
        <dbReference type="SAM" id="Phobius"/>
    </source>
</evidence>
<dbReference type="InterPro" id="IPR045584">
    <property type="entry name" value="Pilin-like"/>
</dbReference>
<dbReference type="InterPro" id="IPR012902">
    <property type="entry name" value="N_methyl_site"/>
</dbReference>
<dbReference type="OrthoDB" id="186643at2"/>
<dbReference type="Gene3D" id="3.30.700.10">
    <property type="entry name" value="Glycoprotein, Type 4 Pilin"/>
    <property type="match status" value="1"/>
</dbReference>
<keyword evidence="3" id="KW-1185">Reference proteome</keyword>
<dbReference type="Proteomes" id="UP000076023">
    <property type="component" value="Unassembled WGS sequence"/>
</dbReference>
<evidence type="ECO:0000313" key="3">
    <source>
        <dbReference type="Proteomes" id="UP000076023"/>
    </source>
</evidence>
<proteinExistence type="predicted"/>
<gene>
    <name evidence="2" type="ORF">TSACC_21280</name>
</gene>
<evidence type="ECO:0000313" key="2">
    <source>
        <dbReference type="EMBL" id="GAT32878.1"/>
    </source>
</evidence>
<dbReference type="SUPFAM" id="SSF54523">
    <property type="entry name" value="Pili subunits"/>
    <property type="match status" value="1"/>
</dbReference>
<comment type="caution">
    <text evidence="2">The sequence shown here is derived from an EMBL/GenBank/DDBJ whole genome shotgun (WGS) entry which is preliminary data.</text>
</comment>
<dbReference type="InParanoid" id="A0A146G829"/>
<keyword evidence="1" id="KW-0812">Transmembrane</keyword>